<keyword evidence="4" id="KW-1185">Reference proteome</keyword>
<dbReference type="Pfam" id="PF13477">
    <property type="entry name" value="Glyco_trans_4_2"/>
    <property type="match status" value="1"/>
</dbReference>
<proteinExistence type="predicted"/>
<dbReference type="PANTHER" id="PTHR12526:SF638">
    <property type="entry name" value="SPORE COAT PROTEIN SA"/>
    <property type="match status" value="1"/>
</dbReference>
<dbReference type="InterPro" id="IPR028098">
    <property type="entry name" value="Glyco_trans_4-like_N"/>
</dbReference>
<dbReference type="Proteomes" id="UP000257039">
    <property type="component" value="Unassembled WGS sequence"/>
</dbReference>
<dbReference type="CDD" id="cd03808">
    <property type="entry name" value="GT4_CapM-like"/>
    <property type="match status" value="1"/>
</dbReference>
<dbReference type="InterPro" id="IPR001296">
    <property type="entry name" value="Glyco_trans_1"/>
</dbReference>
<evidence type="ECO:0000259" key="1">
    <source>
        <dbReference type="Pfam" id="PF00534"/>
    </source>
</evidence>
<reference evidence="3 4" key="1">
    <citation type="submission" date="2017-04" db="EMBL/GenBank/DDBJ databases">
        <title>Draft genome sequence of Zooshikella ganghwensis VG4 isolated from Red Sea sediments.</title>
        <authorList>
            <person name="Rehman Z."/>
            <person name="Alam I."/>
            <person name="Kamau A."/>
            <person name="Bajic V."/>
            <person name="Leiknes T."/>
        </authorList>
    </citation>
    <scope>NUCLEOTIDE SEQUENCE [LARGE SCALE GENOMIC DNA]</scope>
    <source>
        <strain evidence="3 4">VG4</strain>
    </source>
</reference>
<dbReference type="GO" id="GO:1901135">
    <property type="term" value="P:carbohydrate derivative metabolic process"/>
    <property type="evidence" value="ECO:0007669"/>
    <property type="project" value="UniProtKB-ARBA"/>
</dbReference>
<dbReference type="SUPFAM" id="SSF53756">
    <property type="entry name" value="UDP-Glycosyltransferase/glycogen phosphorylase"/>
    <property type="match status" value="1"/>
</dbReference>
<sequence length="375" mass="41323">MNIKLLFIVNDPAFFLSHRLPVALEAKKRGYDVHVATSLGRSVQDIQKKGFIHHYLPISRSGMNIINEIKTFKAILLLLRKVNPQLVHLVTLKPVLYGAVAARISKVPAVVAAVSGLGYIFTDMSLKAFFLRKIVTIGYYFAFQHPNIHIIFQNYDDLSVIQKLIALEEGKTTTIRGSGVDLASFCPIPEPQGVPTVVLASRMLKDKGVVEFVDAAKIVLKNNFFAKFLLIGDVDIGNPNSITIDQLKSWHNSGVVVWKGFSNDIKSELSGAHIVVLPSYREGLPKVLIEAAACGRAVITTDVPGCRNAIDVNKSGLLVPVKDSKALADAIEKLLLNSDIRKAMGKQGRKFAERMFDINSVVDKHLIIYSHLCSK</sequence>
<gene>
    <name evidence="3" type="ORF">B9G39_07025</name>
</gene>
<keyword evidence="3" id="KW-0808">Transferase</keyword>
<name>A0A4V1INC1_9GAMM</name>
<comment type="caution">
    <text evidence="3">The sequence shown here is derived from an EMBL/GenBank/DDBJ whole genome shotgun (WGS) entry which is preliminary data.</text>
</comment>
<protein>
    <submittedName>
        <fullName evidence="3">Glycosyltransferase family 1 protein</fullName>
    </submittedName>
</protein>
<dbReference type="RefSeq" id="WP_094786576.1">
    <property type="nucleotide sequence ID" value="NZ_NDXW01000001.1"/>
</dbReference>
<dbReference type="EMBL" id="NDXW01000001">
    <property type="protein sequence ID" value="RDH43211.1"/>
    <property type="molecule type" value="Genomic_DNA"/>
</dbReference>
<dbReference type="GO" id="GO:0016757">
    <property type="term" value="F:glycosyltransferase activity"/>
    <property type="evidence" value="ECO:0007669"/>
    <property type="project" value="InterPro"/>
</dbReference>
<feature type="domain" description="Glycosyltransferase subfamily 4-like N-terminal" evidence="2">
    <location>
        <begin position="4"/>
        <end position="143"/>
    </location>
</feature>
<dbReference type="AlphaFoldDB" id="A0A4V1INC1"/>
<dbReference type="Pfam" id="PF00534">
    <property type="entry name" value="Glycos_transf_1"/>
    <property type="match status" value="1"/>
</dbReference>
<feature type="domain" description="Glycosyl transferase family 1" evidence="1">
    <location>
        <begin position="190"/>
        <end position="350"/>
    </location>
</feature>
<evidence type="ECO:0000259" key="2">
    <source>
        <dbReference type="Pfam" id="PF13477"/>
    </source>
</evidence>
<accession>A0A4V1INC1</accession>
<dbReference type="Gene3D" id="3.40.50.2000">
    <property type="entry name" value="Glycogen Phosphorylase B"/>
    <property type="match status" value="2"/>
</dbReference>
<evidence type="ECO:0000313" key="4">
    <source>
        <dbReference type="Proteomes" id="UP000257039"/>
    </source>
</evidence>
<dbReference type="PANTHER" id="PTHR12526">
    <property type="entry name" value="GLYCOSYLTRANSFERASE"/>
    <property type="match status" value="1"/>
</dbReference>
<organism evidence="3 4">
    <name type="scientific">Zooshikella ganghwensis</name>
    <dbReference type="NCBI Taxonomy" id="202772"/>
    <lineage>
        <taxon>Bacteria</taxon>
        <taxon>Pseudomonadati</taxon>
        <taxon>Pseudomonadota</taxon>
        <taxon>Gammaproteobacteria</taxon>
        <taxon>Oceanospirillales</taxon>
        <taxon>Zooshikellaceae</taxon>
        <taxon>Zooshikella</taxon>
    </lineage>
</organism>
<evidence type="ECO:0000313" key="3">
    <source>
        <dbReference type="EMBL" id="RDH43211.1"/>
    </source>
</evidence>